<keyword evidence="10 15" id="KW-0786">Thiamine pyrophosphate</keyword>
<feature type="binding site" evidence="15">
    <location>
        <position position="446"/>
    </location>
    <ligand>
        <name>thiamine diphosphate</name>
        <dbReference type="ChEBI" id="CHEBI:58937"/>
    </ligand>
</feature>
<feature type="active site" description="Proton donor" evidence="13">
    <location>
        <position position="420"/>
    </location>
</feature>
<feature type="binding site" evidence="14">
    <location>
        <position position="470"/>
    </location>
    <ligand>
        <name>substrate</name>
    </ligand>
</feature>
<feature type="domain" description="Transketolase-like pyrimidine-binding" evidence="19">
    <location>
        <begin position="363"/>
        <end position="534"/>
    </location>
</feature>
<dbReference type="NCBIfam" id="TIGR00232">
    <property type="entry name" value="tktlase_bact"/>
    <property type="match status" value="1"/>
</dbReference>
<dbReference type="PANTHER" id="PTHR43522:SF2">
    <property type="entry name" value="TRANSKETOLASE 1-RELATED"/>
    <property type="match status" value="1"/>
</dbReference>
<feature type="binding site" evidence="14">
    <location>
        <position position="269"/>
    </location>
    <ligand>
        <name>substrate</name>
    </ligand>
</feature>
<dbReference type="Gene3D" id="3.40.50.920">
    <property type="match status" value="1"/>
</dbReference>
<dbReference type="PROSITE" id="PS00802">
    <property type="entry name" value="TRANSKETOLASE_2"/>
    <property type="match status" value="1"/>
</dbReference>
<feature type="binding site" evidence="14">
    <location>
        <position position="393"/>
    </location>
    <ligand>
        <name>substrate</name>
    </ligand>
</feature>
<evidence type="ECO:0000256" key="2">
    <source>
        <dbReference type="ARBA" id="ARBA00001941"/>
    </source>
</evidence>
<gene>
    <name evidence="20" type="primary">tkt</name>
    <name evidence="20" type="ordered locus">CBUD_0224</name>
</gene>
<dbReference type="Pfam" id="PF00456">
    <property type="entry name" value="Transketolase_N"/>
    <property type="match status" value="1"/>
</dbReference>
<feature type="binding site" evidence="14">
    <location>
        <position position="478"/>
    </location>
    <ligand>
        <name>substrate</name>
    </ligand>
</feature>
<dbReference type="AlphaFoldDB" id="A9KBV3"/>
<comment type="cofactor">
    <cofactor evidence="18">
        <name>Mg(2+)</name>
        <dbReference type="ChEBI" id="CHEBI:18420"/>
    </cofactor>
    <cofactor evidence="18">
        <name>Ca(2+)</name>
        <dbReference type="ChEBI" id="CHEBI:29108"/>
    </cofactor>
    <cofactor evidence="18">
        <name>Mn(2+)</name>
        <dbReference type="ChEBI" id="CHEBI:29035"/>
    </cofactor>
    <cofactor evidence="18">
        <name>Co(2+)</name>
        <dbReference type="ChEBI" id="CHEBI:48828"/>
    </cofactor>
    <text evidence="18">Binds 1 Mg(2+) ion per subunit. Can also utilize other divalent metal cations, such as Ca(2+), Mn(2+) and Co(2+).</text>
</comment>
<comment type="cofactor">
    <cofactor evidence="2">
        <name>Co(2+)</name>
        <dbReference type="ChEBI" id="CHEBI:48828"/>
    </cofactor>
</comment>
<reference evidence="20 21" key="1">
    <citation type="journal article" date="2009" name="Infect. Immun.">
        <title>Comparative genomics reveal extensive transposon-mediated genomic plasticity and diversity among potential effector proteins within the genus Coxiella.</title>
        <authorList>
            <person name="Beare P.A."/>
            <person name="Unsworth N."/>
            <person name="Andoh M."/>
            <person name="Voth D.E."/>
            <person name="Omsland A."/>
            <person name="Gilk S.D."/>
            <person name="Williams K.P."/>
            <person name="Sobral B.W."/>
            <person name="Kupko J.J.III."/>
            <person name="Porcella S.F."/>
            <person name="Samuel J.E."/>
            <person name="Heinzen R.A."/>
        </authorList>
    </citation>
    <scope>NUCLEOTIDE SEQUENCE [LARGE SCALE GENOMIC DNA]</scope>
    <source>
        <strain evidence="20 21">Dugway 5J108-111</strain>
    </source>
</reference>
<dbReference type="InterPro" id="IPR020826">
    <property type="entry name" value="Transketolase_BS"/>
</dbReference>
<feature type="binding site" evidence="15">
    <location>
        <position position="193"/>
    </location>
    <ligand>
        <name>thiamine diphosphate</name>
        <dbReference type="ChEBI" id="CHEBI:58937"/>
    </ligand>
</feature>
<feature type="binding site" evidence="15">
    <location>
        <begin position="122"/>
        <end position="124"/>
    </location>
    <ligand>
        <name>thiamine diphosphate</name>
        <dbReference type="ChEBI" id="CHEBI:58937"/>
    </ligand>
</feature>
<feature type="binding site" evidence="14">
    <location>
        <position position="366"/>
    </location>
    <ligand>
        <name>substrate</name>
    </ligand>
</feature>
<dbReference type="InterPro" id="IPR009014">
    <property type="entry name" value="Transketo_C/PFOR_II"/>
</dbReference>
<dbReference type="SUPFAM" id="SSF52518">
    <property type="entry name" value="Thiamin diphosphate-binding fold (THDP-binding)"/>
    <property type="match status" value="2"/>
</dbReference>
<dbReference type="GO" id="GO:0009052">
    <property type="term" value="P:pentose-phosphate shunt, non-oxidative branch"/>
    <property type="evidence" value="ECO:0007669"/>
    <property type="project" value="UniProtKB-ARBA"/>
</dbReference>
<name>A9KBV3_COXBN</name>
<sequence>MSQPVGMPMPSRRDCANAIRALAMDAVQKANSGHPGMPMGMADIAEVLWRDFLKFNPANLNWVDRDRFVLSNGHGAMLQYALLHLTGAGLTIEDIKQFRQWHSRTPGHPEFGDTPGVETTTGPLGQGLATGVGMAMAEQMLAATFNRENFPIVDHYTYVFAGDGDLMEGISHEACSLAGTWGLGKLIVFYDDNGISIDGEVSGWFTDDTPKRFEAYHWHVVPNVDGHDPDAILKVIEAAQNVTDKPSLICCKTIIGYGAPILAGKAVTHGAPLGEEEVAGVRKILNWPHPPFEIPEEIYAAWDCKEKGEKNETQWNRLFTEYEKQHPDLAKEFRRRQEKELPEQWEQTGKELLATMQASKENNATRKLSLKCLNTFAPLLPELIGGSADLSESNCTKWTGATIQGQDNRSGNYIEYGVREFAMTAIMNGMALHGGFIPFAGTFLTFSDYARNAVRLAAMMKAHAIFIYSHDSIGLGEDGPTHQPIEQLPSLRMIPGLHVWRPCDGVETAVAWKKIIEEPGATNCLLLTRQTVAHQDRDEKQIAQIVKGGYILWESAANPEVILIASGSEVAVTIEAAKALAKENISVRVVSMPCCELFKKQNTDYRNSVLPPNVKKRVAIEAAHPDYWYQFVGYEGRVIGIDRFGASAPWQVVYREYGFTVENILNVVNQLYK</sequence>
<dbReference type="KEGG" id="cbd:CBUD_0224"/>
<evidence type="ECO:0000256" key="3">
    <source>
        <dbReference type="ARBA" id="ARBA00007131"/>
    </source>
</evidence>
<dbReference type="GO" id="GO:0005829">
    <property type="term" value="C:cytosol"/>
    <property type="evidence" value="ECO:0007669"/>
    <property type="project" value="TreeGrafter"/>
</dbReference>
<feature type="binding site" evidence="14">
    <location>
        <position position="529"/>
    </location>
    <ligand>
        <name>substrate</name>
    </ligand>
</feature>
<dbReference type="FunFam" id="3.40.50.970:FF:000004">
    <property type="entry name" value="Transketolase"/>
    <property type="match status" value="1"/>
</dbReference>
<feature type="binding site" evidence="16">
    <location>
        <position position="163"/>
    </location>
    <ligand>
        <name>Mg(2+)</name>
        <dbReference type="ChEBI" id="CHEBI:18420"/>
    </ligand>
</feature>
<dbReference type="HOGENOM" id="CLU_009227_0_0_6"/>
<feature type="site" description="Important for catalytic activity" evidence="17">
    <location>
        <position position="34"/>
    </location>
</feature>
<comment type="cofactor">
    <cofactor evidence="16">
        <name>Mg(2+)</name>
        <dbReference type="ChEBI" id="CHEBI:18420"/>
    </cofactor>
    <text evidence="16">Binds 1 Mg(2+) ion per subunit. Can also utilize other divalent metal cations, such as Ca(2+), Mn(2+) and Co(2+).</text>
</comment>
<dbReference type="EC" id="2.2.1.1" evidence="5 12"/>
<dbReference type="InterPro" id="IPR005474">
    <property type="entry name" value="Transketolase_N"/>
</dbReference>
<dbReference type="InterPro" id="IPR029061">
    <property type="entry name" value="THDP-binding"/>
</dbReference>
<dbReference type="Pfam" id="PF02779">
    <property type="entry name" value="Transket_pyr"/>
    <property type="match status" value="1"/>
</dbReference>
<dbReference type="CDD" id="cd07033">
    <property type="entry name" value="TPP_PYR_DXS_TK_like"/>
    <property type="match status" value="1"/>
</dbReference>
<dbReference type="Gene3D" id="3.40.50.970">
    <property type="match status" value="2"/>
</dbReference>
<dbReference type="GO" id="GO:0046872">
    <property type="term" value="F:metal ion binding"/>
    <property type="evidence" value="ECO:0007669"/>
    <property type="project" value="UniProtKB-KW"/>
</dbReference>
<comment type="catalytic activity">
    <reaction evidence="11 18">
        <text>D-sedoheptulose 7-phosphate + D-glyceraldehyde 3-phosphate = aldehydo-D-ribose 5-phosphate + D-xylulose 5-phosphate</text>
        <dbReference type="Rhea" id="RHEA:10508"/>
        <dbReference type="ChEBI" id="CHEBI:57483"/>
        <dbReference type="ChEBI" id="CHEBI:57737"/>
        <dbReference type="ChEBI" id="CHEBI:58273"/>
        <dbReference type="ChEBI" id="CHEBI:59776"/>
        <dbReference type="EC" id="2.2.1.1"/>
    </reaction>
</comment>
<comment type="subunit">
    <text evidence="4 18">Homodimer.</text>
</comment>
<protein>
    <recommendedName>
        <fullName evidence="5 12">Transketolase</fullName>
        <ecNumber evidence="5 12">2.2.1.1</ecNumber>
    </recommendedName>
</protein>
<feature type="binding site" evidence="16">
    <location>
        <position position="193"/>
    </location>
    <ligand>
        <name>Mg(2+)</name>
        <dbReference type="ChEBI" id="CHEBI:18420"/>
    </ligand>
</feature>
<keyword evidence="7 16" id="KW-0479">Metal-binding</keyword>
<comment type="similarity">
    <text evidence="3 18">Belongs to the transketolase family.</text>
</comment>
<dbReference type="EMBL" id="CP000733">
    <property type="protein sequence ID" value="ABS76740.2"/>
    <property type="molecule type" value="Genomic_DNA"/>
</dbReference>
<dbReference type="CDD" id="cd02012">
    <property type="entry name" value="TPP_TK"/>
    <property type="match status" value="1"/>
</dbReference>
<evidence type="ECO:0000256" key="9">
    <source>
        <dbReference type="ARBA" id="ARBA00022842"/>
    </source>
</evidence>
<evidence type="ECO:0000256" key="6">
    <source>
        <dbReference type="ARBA" id="ARBA00022679"/>
    </source>
</evidence>
<evidence type="ECO:0000256" key="5">
    <source>
        <dbReference type="ARBA" id="ARBA00013152"/>
    </source>
</evidence>
<organism evidence="20 21">
    <name type="scientific">Coxiella burnetii (strain Dugway 5J108-111)</name>
    <dbReference type="NCBI Taxonomy" id="434922"/>
    <lineage>
        <taxon>Bacteria</taxon>
        <taxon>Pseudomonadati</taxon>
        <taxon>Pseudomonadota</taxon>
        <taxon>Gammaproteobacteria</taxon>
        <taxon>Legionellales</taxon>
        <taxon>Coxiellaceae</taxon>
        <taxon>Coxiella</taxon>
    </lineage>
</organism>
<evidence type="ECO:0000313" key="21">
    <source>
        <dbReference type="Proteomes" id="UP000008555"/>
    </source>
</evidence>
<proteinExistence type="inferred from homology"/>
<evidence type="ECO:0000256" key="12">
    <source>
        <dbReference type="NCBIfam" id="TIGR00232"/>
    </source>
</evidence>
<evidence type="ECO:0000256" key="8">
    <source>
        <dbReference type="ARBA" id="ARBA00022837"/>
    </source>
</evidence>
<evidence type="ECO:0000256" key="15">
    <source>
        <dbReference type="PIRSR" id="PIRSR605478-3"/>
    </source>
</evidence>
<dbReference type="FunFam" id="3.40.50.970:FF:000003">
    <property type="entry name" value="Transketolase"/>
    <property type="match status" value="1"/>
</dbReference>
<feature type="binding site" evidence="15">
    <location>
        <position position="164"/>
    </location>
    <ligand>
        <name>thiamine diphosphate</name>
        <dbReference type="ChEBI" id="CHEBI:58937"/>
    </ligand>
</feature>
<evidence type="ECO:0000256" key="7">
    <source>
        <dbReference type="ARBA" id="ARBA00022723"/>
    </source>
</evidence>
<evidence type="ECO:0000256" key="16">
    <source>
        <dbReference type="PIRSR" id="PIRSR605478-4"/>
    </source>
</evidence>
<evidence type="ECO:0000256" key="17">
    <source>
        <dbReference type="PIRSR" id="PIRSR605478-5"/>
    </source>
</evidence>
<evidence type="ECO:0000313" key="20">
    <source>
        <dbReference type="EMBL" id="ABS76740.2"/>
    </source>
</evidence>
<dbReference type="RefSeq" id="WP_011996477.1">
    <property type="nucleotide sequence ID" value="NC_009727.1"/>
</dbReference>
<feature type="binding site" evidence="14">
    <location>
        <position position="482"/>
    </location>
    <ligand>
        <name>substrate</name>
    </ligand>
</feature>
<evidence type="ECO:0000256" key="13">
    <source>
        <dbReference type="PIRSR" id="PIRSR605478-1"/>
    </source>
</evidence>
<dbReference type="FunFam" id="3.40.50.920:FF:000003">
    <property type="entry name" value="Transketolase"/>
    <property type="match status" value="1"/>
</dbReference>
<dbReference type="Pfam" id="PF22613">
    <property type="entry name" value="Transketolase_C_1"/>
    <property type="match status" value="1"/>
</dbReference>
<dbReference type="Proteomes" id="UP000008555">
    <property type="component" value="Chromosome"/>
</dbReference>
<feature type="binding site" evidence="15">
    <location>
        <position position="269"/>
    </location>
    <ligand>
        <name>thiamine diphosphate</name>
        <dbReference type="ChEBI" id="CHEBI:58937"/>
    </ligand>
</feature>
<dbReference type="GO" id="GO:0004802">
    <property type="term" value="F:transketolase activity"/>
    <property type="evidence" value="ECO:0007669"/>
    <property type="project" value="UniProtKB-UniRule"/>
</dbReference>
<comment type="cofactor">
    <cofactor evidence="15">
        <name>thiamine diphosphate</name>
        <dbReference type="ChEBI" id="CHEBI:58937"/>
    </cofactor>
    <text evidence="15">Binds 1 thiamine pyrophosphate per subunit. During the reaction, the substrate forms a covalent intermediate with the cofactor.</text>
</comment>
<dbReference type="InterPro" id="IPR005478">
    <property type="entry name" value="Transketolase_bac-like"/>
</dbReference>
<evidence type="ECO:0000256" key="1">
    <source>
        <dbReference type="ARBA" id="ARBA00001913"/>
    </source>
</evidence>
<feature type="binding site" evidence="16">
    <location>
        <position position="195"/>
    </location>
    <ligand>
        <name>Mg(2+)</name>
        <dbReference type="ChEBI" id="CHEBI:18420"/>
    </ligand>
</feature>
<evidence type="ECO:0000256" key="14">
    <source>
        <dbReference type="PIRSR" id="PIRSR605478-2"/>
    </source>
</evidence>
<dbReference type="InterPro" id="IPR005475">
    <property type="entry name" value="Transketolase-like_Pyr-bd"/>
</dbReference>
<feature type="binding site" evidence="14">
    <location>
        <position position="34"/>
    </location>
    <ligand>
        <name>substrate</name>
    </ligand>
</feature>
<evidence type="ECO:0000256" key="18">
    <source>
        <dbReference type="RuleBase" id="RU004996"/>
    </source>
</evidence>
<keyword evidence="6 18" id="KW-0808">Transferase</keyword>
<dbReference type="PROSITE" id="PS00801">
    <property type="entry name" value="TRANSKETOLASE_1"/>
    <property type="match status" value="1"/>
</dbReference>
<comment type="cofactor">
    <cofactor evidence="1">
        <name>Ca(2+)</name>
        <dbReference type="ChEBI" id="CHEBI:29108"/>
    </cofactor>
</comment>
<dbReference type="PANTHER" id="PTHR43522">
    <property type="entry name" value="TRANSKETOLASE"/>
    <property type="match status" value="1"/>
</dbReference>
<dbReference type="InterPro" id="IPR055152">
    <property type="entry name" value="Transketolase-like_C_2"/>
</dbReference>
<dbReference type="InterPro" id="IPR033247">
    <property type="entry name" value="Transketolase_fam"/>
</dbReference>
<feature type="site" description="Important for catalytic activity" evidence="17">
    <location>
        <position position="269"/>
    </location>
</feature>
<comment type="function">
    <text evidence="18">Catalyzes the transfer of a two-carbon ketol group from a ketose donor to an aldose acceptor, via a covalent intermediate with the cofactor thiamine pyrophosphate.</text>
</comment>
<evidence type="ECO:0000256" key="4">
    <source>
        <dbReference type="ARBA" id="ARBA00011738"/>
    </source>
</evidence>
<feature type="binding site" evidence="15">
    <location>
        <position position="74"/>
    </location>
    <ligand>
        <name>thiamine diphosphate</name>
        <dbReference type="ChEBI" id="CHEBI:58937"/>
    </ligand>
</feature>
<accession>A9KBV3</accession>
<dbReference type="InterPro" id="IPR049557">
    <property type="entry name" value="Transketolase_CS"/>
</dbReference>
<evidence type="ECO:0000259" key="19">
    <source>
        <dbReference type="SMART" id="SM00861"/>
    </source>
</evidence>
<evidence type="ECO:0000256" key="11">
    <source>
        <dbReference type="ARBA" id="ARBA00049473"/>
    </source>
</evidence>
<dbReference type="SUPFAM" id="SSF52922">
    <property type="entry name" value="TK C-terminal domain-like"/>
    <property type="match status" value="1"/>
</dbReference>
<keyword evidence="9 16" id="KW-0460">Magnesium</keyword>
<dbReference type="SMART" id="SM00861">
    <property type="entry name" value="Transket_pyr"/>
    <property type="match status" value="1"/>
</dbReference>
<keyword evidence="8 18" id="KW-0106">Calcium</keyword>
<evidence type="ECO:0000256" key="10">
    <source>
        <dbReference type="ARBA" id="ARBA00023052"/>
    </source>
</evidence>